<reference evidence="1 2" key="1">
    <citation type="submission" date="2017-10" db="EMBL/GenBank/DDBJ databases">
        <title>The draft genome sequence of Lewinella nigricans NBRC 102662.</title>
        <authorList>
            <person name="Wang K."/>
        </authorList>
    </citation>
    <scope>NUCLEOTIDE SEQUENCE [LARGE SCALE GENOMIC DNA]</scope>
    <source>
        <strain evidence="1 2">NBRC 102662</strain>
    </source>
</reference>
<dbReference type="OrthoDB" id="9814627at2"/>
<organism evidence="1 2">
    <name type="scientific">Flavilitoribacter nigricans (strain ATCC 23147 / DSM 23189 / NBRC 102662 / NCIMB 1420 / SS-2)</name>
    <name type="common">Lewinella nigricans</name>
    <dbReference type="NCBI Taxonomy" id="1122177"/>
    <lineage>
        <taxon>Bacteria</taxon>
        <taxon>Pseudomonadati</taxon>
        <taxon>Bacteroidota</taxon>
        <taxon>Saprospiria</taxon>
        <taxon>Saprospirales</taxon>
        <taxon>Lewinellaceae</taxon>
        <taxon>Flavilitoribacter</taxon>
    </lineage>
</organism>
<dbReference type="RefSeq" id="WP_099154612.1">
    <property type="nucleotide sequence ID" value="NZ_PDUD01000046.1"/>
</dbReference>
<evidence type="ECO:0000313" key="1">
    <source>
        <dbReference type="EMBL" id="PHN01989.1"/>
    </source>
</evidence>
<evidence type="ECO:0008006" key="3">
    <source>
        <dbReference type="Google" id="ProtNLM"/>
    </source>
</evidence>
<proteinExistence type="predicted"/>
<comment type="caution">
    <text evidence="1">The sequence shown here is derived from an EMBL/GenBank/DDBJ whole genome shotgun (WGS) entry which is preliminary data.</text>
</comment>
<dbReference type="EMBL" id="PDUD01000046">
    <property type="protein sequence ID" value="PHN01989.1"/>
    <property type="molecule type" value="Genomic_DNA"/>
</dbReference>
<protein>
    <recommendedName>
        <fullName evidence="3">PA14 domain-containing protein</fullName>
    </recommendedName>
</protein>
<keyword evidence="2" id="KW-1185">Reference proteome</keyword>
<sequence length="2238" mass="249654">MFLHLELISRSIELKLICFLPIWLLFSYTALCQTGGPTQPEVQTFEPLSTTELVDPFTGDFTYNIPLLDVGGYPINLIYKSGITMDQEASWVGLGWNLNPGVINRQVRGLPDDFAGDILEKQMNIKDNETWGGTVGVDLEIFGFETDYLKIGEKIGVNYNNYRGWGYEKGLSAGLRASENSKPFLTAGLGYSSNNGVNASLGLSVSQKINASQSTAALGGNIGVDYNSRSGTVSLNLMGGFQNSWNNGAQGSGSFGTKLSFASPTYTPSFPVPMADQSYAFALKVGAEVFGTTGNPLDIAGYYSKQRLAKRSERIRAYGYLFAEKSRNASRVLHDFNREKDGNFYAKQKNLPLAYHTYDLYMVSGQGINGMFRPHRSDIGTVYDAVNSTGGLEDPNISGGLEIGSGQLFKVGGNLSVTTINRYGGIWKQGNPIQEKLLFNTSEGKGPLYEPFYFKQVGETTALQNPDQYNDWKEEAPIAVLLNGQRTSNALQAVYSNRTTNFNIGGLSNFLSKRVSRNINFSTLTAAEARVAGLEKRIFDYAPYINSRHRTQLNLEQPNVGVDISHHVSEITVTREDGVRFVYGLPTYNIVKKEVSFNISAGPDASPEVTDGLVDFSFGNDDTPENKRGKSHFFESVTTPPYAYAYRLTAMLSPDYIDLTGNGPTPDDLGTYTRFNYDRVHQHYKWRSPMGAGQAFYLEGKSADFEDDLASYLYGEKEIWYLHSIQTKNYEARFITSDREDGIAVEDASGKLPSGTNIDRLRKLDRIELYTASELRTNGRSPVPIKTVHFSYNYSLCQNVPNSIARNKGKLTLKEISITYQESDKGRFSPYRFNYNGLNPDYNQQNSDRWATFKQSDPELSNTRFPYSRQPDRQLADQEAAAWHLTDISLPNGGKLNIEYEADDYAYVQNKNAQIMVPVVGTGAGPELQAGTLSLYDGERNFSYFFFDLLKPIADDEPEKLDGYFENIEELYINAQVRIRDDRSETIREFLPLVGGAKRYGFDESSKVNNAYTRAWVQIREVEFENGGIGKNSKYRGSMVHPLAQSTWQFLNLHLPHIAYENGEFNQGDAKRLISSFLFIWDSVSDILNGINTYMKDRKYANALSSKTSFIRLNHPHSRKVGGGSRVKRIRLNDQWGKMTEREGELLDLLNFDYGQEYDYTTVNSDGQSISSGVATYEPLVGGDENPFVQPQRFKHNRLSLFQLHPFGESLFPGPSVGYSTVNIRQLKPASVVVTGNGTTVQEYYTARDFPVIVRQTDLVPGESKNRNNPFPIISPVYNRDIDEMALSQGYSIELNDMHGKPRAQWLYAEDQPEAPVSGISFQYLTEPDAPDQLKNTAPVIRQADGGGLRQEEGIIGLTYDIIFDARESLHKVKATGVDINADGFLAGIFPITIPIPYPDLAESTNRFRSIVATKVVQRSGILASVTTHDMGASITSTNRAWDALTGEVLVTEAQSEFGQSYYTMEIPAYWEYPGMGGAWQNIGAVLEQVETSADGLLPLASGSDFFFPGDELLLEYIEATGGTPGEPIQKVLKRDKAWVLEVTAEGLTLIDDIGQAIPPRVHEKIKVVRSGYRNQQSFSQGTVVTKVDPLSNGFDFKQVIDANAMEFADHWQTYAAYQVNTPGVACDNCQMIEVLPPEKIFDDRVALLMEYNTPKSSATALLYLLQDVLSQGNKLLLEEDLLPIIRSRQTGTRPLPADFEVFVLLYLQQALSGTHYADLPEDGDYIGARSKLVPIDVTQIETPFGAINYSKGGLTVSQQTFISSIKDYFIWSWDVQYAYSSLEIVIKNKITSETICSLTLRNPDGPFPPLNGISAIRNLQIDRTSPFQCGSVGDFLIDVEFTDPDDPNGIVQSLSLQGFAPCLPIADCTEGFGSKPIHSCDVVPGAAINPFRAGILGNWRPLRSWVYLSERTSGRAHQAGTFINFEPFWSSFSGHRRDNWQWESLSRVINPLGNGLESLDPLGRSRAELYGYDHNLVTAVGANTTHSALVFDGFEDYDYKNRIGEIGDCDPPRHWSFQEAIEESNIRGLKIDQEQRHTGRSSLRLPASFDRPQSVSISRSLSELCRELPSGGITNHQYLLQPCDLIPTFQPPPGKYIISAWVKDSGEELSSEGPPFISIGDQNFHPRGPVVEGWQRIFSSFDIEDTDPEIKVTLNSGKRGGWFDDIRIHPFDAQMETYVFDAQNLRLRAILDANNFATIYEYNEEGALQRTKKETERGLMTIQEINTAKPKTLAEDE</sequence>
<evidence type="ECO:0000313" key="2">
    <source>
        <dbReference type="Proteomes" id="UP000223913"/>
    </source>
</evidence>
<gene>
    <name evidence="1" type="ORF">CRP01_34350</name>
</gene>
<dbReference type="Proteomes" id="UP000223913">
    <property type="component" value="Unassembled WGS sequence"/>
</dbReference>
<accession>A0A2D0N1H8</accession>
<name>A0A2D0N1H8_FLAN2</name>